<accession>A0ABW0EXH3</accession>
<dbReference type="EMBL" id="JBHSKF010000019">
    <property type="protein sequence ID" value="MFC5290914.1"/>
    <property type="molecule type" value="Genomic_DNA"/>
</dbReference>
<dbReference type="Proteomes" id="UP001596157">
    <property type="component" value="Unassembled WGS sequence"/>
</dbReference>
<protein>
    <submittedName>
        <fullName evidence="1">Uncharacterized protein</fullName>
    </submittedName>
</protein>
<evidence type="ECO:0000313" key="1">
    <source>
        <dbReference type="EMBL" id="MFC5290914.1"/>
    </source>
</evidence>
<organism evidence="1 2">
    <name type="scientific">Actinokineospora guangxiensis</name>
    <dbReference type="NCBI Taxonomy" id="1490288"/>
    <lineage>
        <taxon>Bacteria</taxon>
        <taxon>Bacillati</taxon>
        <taxon>Actinomycetota</taxon>
        <taxon>Actinomycetes</taxon>
        <taxon>Pseudonocardiales</taxon>
        <taxon>Pseudonocardiaceae</taxon>
        <taxon>Actinokineospora</taxon>
    </lineage>
</organism>
<dbReference type="RefSeq" id="WP_378250813.1">
    <property type="nucleotide sequence ID" value="NZ_JBHSKF010000019.1"/>
</dbReference>
<proteinExistence type="predicted"/>
<reference evidence="2" key="1">
    <citation type="journal article" date="2019" name="Int. J. Syst. Evol. Microbiol.">
        <title>The Global Catalogue of Microorganisms (GCM) 10K type strain sequencing project: providing services to taxonomists for standard genome sequencing and annotation.</title>
        <authorList>
            <consortium name="The Broad Institute Genomics Platform"/>
            <consortium name="The Broad Institute Genome Sequencing Center for Infectious Disease"/>
            <person name="Wu L."/>
            <person name="Ma J."/>
        </authorList>
    </citation>
    <scope>NUCLEOTIDE SEQUENCE [LARGE SCALE GENOMIC DNA]</scope>
    <source>
        <strain evidence="2">CCUG 59778</strain>
    </source>
</reference>
<evidence type="ECO:0000313" key="2">
    <source>
        <dbReference type="Proteomes" id="UP001596157"/>
    </source>
</evidence>
<comment type="caution">
    <text evidence="1">The sequence shown here is derived from an EMBL/GenBank/DDBJ whole genome shotgun (WGS) entry which is preliminary data.</text>
</comment>
<sequence>MRAIQAAADNKDHIDEDIQVKMPFTQGPTLEETLLRGESRRAFWRSLALGALCRQDIVEVTGIGYGYVGQLTTQIAEDLVRFRSNAASPMGRNKLNGLISYANKYSEFFLDDAVRRLYP</sequence>
<gene>
    <name evidence="1" type="ORF">ACFPM7_28020</name>
</gene>
<keyword evidence="2" id="KW-1185">Reference proteome</keyword>
<name>A0ABW0EXH3_9PSEU</name>